<sequence length="256" mass="29354">VIIKDFFIKLPPLPYEHKMIHILPFFQRLSPLSNAASWDNVGILIPSNIENNDKKYLLTIDFTPQVLRECIEKNIKKVISYHPVLFDAQRNVSLFTAAIIENRISVFSPHTALDNVMNRTLLSRLGCFDIETADYMAIGNNGKRMRDIIDLLKMTCNVKEIRLALSDIHRMDSIPPYIYASVGSGRFSGGENSIIITGEMSHHNIMKLKKFNTIMLVEHCRSERWFLNHLKVMMEDSIPDVEVIVSEYDVSPVSFV</sequence>
<feature type="binding site" evidence="2">
    <location>
        <position position="219"/>
    </location>
    <ligand>
        <name>a divalent metal cation</name>
        <dbReference type="ChEBI" id="CHEBI:60240"/>
        <label>1</label>
    </ligand>
</feature>
<dbReference type="Pfam" id="PF01784">
    <property type="entry name" value="DUF34_NIF3"/>
    <property type="match status" value="1"/>
</dbReference>
<dbReference type="AlphaFoldDB" id="L7JV08"/>
<dbReference type="GO" id="GO:0046872">
    <property type="term" value="F:metal ion binding"/>
    <property type="evidence" value="ECO:0007669"/>
    <property type="project" value="UniProtKB-KW"/>
</dbReference>
<comment type="similarity">
    <text evidence="1">Belongs to the GTP cyclohydrolase I type 2/NIF3 family.</text>
</comment>
<organism evidence="3 4">
    <name type="scientific">Trachipleistophora hominis</name>
    <name type="common">Microsporidian parasite</name>
    <dbReference type="NCBI Taxonomy" id="72359"/>
    <lineage>
        <taxon>Eukaryota</taxon>
        <taxon>Fungi</taxon>
        <taxon>Fungi incertae sedis</taxon>
        <taxon>Microsporidia</taxon>
        <taxon>Pleistophoridae</taxon>
        <taxon>Trachipleistophora</taxon>
    </lineage>
</organism>
<proteinExistence type="inferred from homology"/>
<protein>
    <submittedName>
        <fullName evidence="3">Ngg1-interacting factor 3 protein NIF3L1</fullName>
    </submittedName>
</protein>
<dbReference type="VEuPathDB" id="MicrosporidiaDB:THOM_2183"/>
<dbReference type="FunFam" id="3.40.1390.30:FF:000001">
    <property type="entry name" value="GTP cyclohydrolase 1 type 2"/>
    <property type="match status" value="1"/>
</dbReference>
<dbReference type="EMBL" id="JH994010">
    <property type="protein sequence ID" value="ELQ74876.1"/>
    <property type="molecule type" value="Genomic_DNA"/>
</dbReference>
<accession>L7JV08</accession>
<dbReference type="Proteomes" id="UP000011185">
    <property type="component" value="Unassembled WGS sequence"/>
</dbReference>
<dbReference type="HOGENOM" id="CLU_037423_0_1_1"/>
<evidence type="ECO:0000313" key="4">
    <source>
        <dbReference type="Proteomes" id="UP000011185"/>
    </source>
</evidence>
<dbReference type="PANTHER" id="PTHR13799">
    <property type="entry name" value="NGG1 INTERACTING FACTOR 3"/>
    <property type="match status" value="1"/>
</dbReference>
<dbReference type="GO" id="GO:0005739">
    <property type="term" value="C:mitochondrion"/>
    <property type="evidence" value="ECO:0007669"/>
    <property type="project" value="TreeGrafter"/>
</dbReference>
<keyword evidence="2" id="KW-0479">Metal-binding</keyword>
<dbReference type="Gene3D" id="3.40.1390.30">
    <property type="entry name" value="NIF3 (NGG1p interacting factor 3)-like"/>
    <property type="match status" value="1"/>
</dbReference>
<dbReference type="InterPro" id="IPR002678">
    <property type="entry name" value="DUF34/NIF3"/>
</dbReference>
<feature type="binding site" evidence="2">
    <location>
        <position position="82"/>
    </location>
    <ligand>
        <name>a divalent metal cation</name>
        <dbReference type="ChEBI" id="CHEBI:60240"/>
        <label>1</label>
    </ligand>
</feature>
<feature type="binding site" evidence="2">
    <location>
        <position position="223"/>
    </location>
    <ligand>
        <name>a divalent metal cation</name>
        <dbReference type="ChEBI" id="CHEBI:60240"/>
        <label>1</label>
    </ligand>
</feature>
<keyword evidence="4" id="KW-1185">Reference proteome</keyword>
<dbReference type="PANTHER" id="PTHR13799:SF13">
    <property type="entry name" value="NIF3-LIKE PROTEIN 1"/>
    <property type="match status" value="1"/>
</dbReference>
<name>L7JV08_TRAHO</name>
<gene>
    <name evidence="3" type="ORF">THOM_2183</name>
</gene>
<reference evidence="3 4" key="1">
    <citation type="journal article" date="2012" name="PLoS Pathog.">
        <title>The genome of the obligate intracellular parasite Trachipleistophora hominis: new insights into microsporidian genome dynamics and reductive evolution.</title>
        <authorList>
            <person name="Heinz E."/>
            <person name="Williams T.A."/>
            <person name="Nakjang S."/>
            <person name="Noel C.J."/>
            <person name="Swan D.C."/>
            <person name="Goldberg A.V."/>
            <person name="Harris S.R."/>
            <person name="Weinmaier T."/>
            <person name="Markert S."/>
            <person name="Becher D."/>
            <person name="Bernhardt J."/>
            <person name="Dagan T."/>
            <person name="Hacker C."/>
            <person name="Lucocq J.M."/>
            <person name="Schweder T."/>
            <person name="Rattei T."/>
            <person name="Hall N."/>
            <person name="Hirt R.P."/>
            <person name="Embley T.M."/>
        </authorList>
    </citation>
    <scope>NUCLEOTIDE SEQUENCE [LARGE SCALE GENOMIC DNA]</scope>
</reference>
<evidence type="ECO:0000256" key="2">
    <source>
        <dbReference type="PIRSR" id="PIRSR602678-1"/>
    </source>
</evidence>
<feature type="binding site" evidence="2">
    <location>
        <position position="114"/>
    </location>
    <ligand>
        <name>a divalent metal cation</name>
        <dbReference type="ChEBI" id="CHEBI:60240"/>
        <label>1</label>
    </ligand>
</feature>
<evidence type="ECO:0000313" key="3">
    <source>
        <dbReference type="EMBL" id="ELQ74876.1"/>
    </source>
</evidence>
<evidence type="ECO:0000256" key="1">
    <source>
        <dbReference type="ARBA" id="ARBA00006964"/>
    </source>
</evidence>
<dbReference type="InterPro" id="IPR036069">
    <property type="entry name" value="DUF34/NIF3_sf"/>
</dbReference>
<dbReference type="InParanoid" id="L7JV08"/>
<dbReference type="SUPFAM" id="SSF102705">
    <property type="entry name" value="NIF3 (NGG1p interacting factor 3)-like"/>
    <property type="match status" value="1"/>
</dbReference>
<feature type="non-terminal residue" evidence="3">
    <location>
        <position position="1"/>
    </location>
</feature>
<dbReference type="STRING" id="72359.L7JV08"/>
<dbReference type="OrthoDB" id="3345469at2759"/>
<dbReference type="OMA" id="DINWSAR"/>